<dbReference type="STRING" id="1415166.NONO_c38340"/>
<keyword evidence="8" id="KW-1185">Reference proteome</keyword>
<dbReference type="Proteomes" id="UP000019150">
    <property type="component" value="Chromosome"/>
</dbReference>
<evidence type="ECO:0000256" key="3">
    <source>
        <dbReference type="ARBA" id="ARBA00022832"/>
    </source>
</evidence>
<keyword evidence="3" id="KW-0276">Fatty acid metabolism</keyword>
<gene>
    <name evidence="7" type="ORF">NONO_c38340</name>
</gene>
<dbReference type="InterPro" id="IPR001753">
    <property type="entry name" value="Enoyl-CoA_hydra/iso"/>
</dbReference>
<dbReference type="SUPFAM" id="SSF52096">
    <property type="entry name" value="ClpP/crotonase"/>
    <property type="match status" value="1"/>
</dbReference>
<dbReference type="GO" id="GO:0004300">
    <property type="term" value="F:enoyl-CoA hydratase activity"/>
    <property type="evidence" value="ECO:0007669"/>
    <property type="project" value="UniProtKB-EC"/>
</dbReference>
<evidence type="ECO:0000256" key="2">
    <source>
        <dbReference type="ARBA" id="ARBA00005254"/>
    </source>
</evidence>
<comment type="catalytic activity">
    <reaction evidence="5">
        <text>a 4-saturated-(3S)-3-hydroxyacyl-CoA = a (3E)-enoyl-CoA + H2O</text>
        <dbReference type="Rhea" id="RHEA:20724"/>
        <dbReference type="ChEBI" id="CHEBI:15377"/>
        <dbReference type="ChEBI" id="CHEBI:58521"/>
        <dbReference type="ChEBI" id="CHEBI:137480"/>
        <dbReference type="EC" id="4.2.1.17"/>
    </reaction>
</comment>
<dbReference type="GO" id="GO:0016853">
    <property type="term" value="F:isomerase activity"/>
    <property type="evidence" value="ECO:0007669"/>
    <property type="project" value="UniProtKB-KW"/>
</dbReference>
<protein>
    <submittedName>
        <fullName evidence="7">Enoyl-CoA hydratase/isomerase family protein</fullName>
    </submittedName>
</protein>
<dbReference type="PANTHER" id="PTHR43802:SF1">
    <property type="entry name" value="IP11341P-RELATED"/>
    <property type="match status" value="1"/>
</dbReference>
<sequence>MNTEGDCDAGEETDMSVNTETVVSERIDEHITLITINRPERRNAVDGATARALEAAMDAFEADPSARVGILTGAGSAFCAGQDLKAAAEGDMGRTDRRGGFGMMAVRPNKPLIAAVEGHALAGGFELCLACDLIVASTETRMGLPEAAKALVAIGGGLFRLPKRMPYHVAMELALTGEDRPASYFAQWGLVNHVVAADEVLGTAIDLARRIAASGPLAVRATTEIVRRAYDWREDDAWELQKRYAEPAIDSEDTQEGIRAFLEKRPPVWKGR</sequence>
<comment type="similarity">
    <text evidence="2 6">Belongs to the enoyl-CoA hydratase/isomerase family.</text>
</comment>
<evidence type="ECO:0000256" key="1">
    <source>
        <dbReference type="ARBA" id="ARBA00002994"/>
    </source>
</evidence>
<dbReference type="InterPro" id="IPR018376">
    <property type="entry name" value="Enoyl-CoA_hyd/isom_CS"/>
</dbReference>
<evidence type="ECO:0000256" key="5">
    <source>
        <dbReference type="ARBA" id="ARBA00023717"/>
    </source>
</evidence>
<organism evidence="7 8">
    <name type="scientific">Nocardia nova SH22a</name>
    <dbReference type="NCBI Taxonomy" id="1415166"/>
    <lineage>
        <taxon>Bacteria</taxon>
        <taxon>Bacillati</taxon>
        <taxon>Actinomycetota</taxon>
        <taxon>Actinomycetes</taxon>
        <taxon>Mycobacteriales</taxon>
        <taxon>Nocardiaceae</taxon>
        <taxon>Nocardia</taxon>
    </lineage>
</organism>
<dbReference type="HOGENOM" id="CLU_009834_7_4_11"/>
<comment type="catalytic activity">
    <reaction evidence="4">
        <text>a (3S)-3-hydroxyacyl-CoA = a (2E)-enoyl-CoA + H2O</text>
        <dbReference type="Rhea" id="RHEA:16105"/>
        <dbReference type="ChEBI" id="CHEBI:15377"/>
        <dbReference type="ChEBI" id="CHEBI:57318"/>
        <dbReference type="ChEBI" id="CHEBI:58856"/>
        <dbReference type="EC" id="4.2.1.17"/>
    </reaction>
</comment>
<evidence type="ECO:0000313" key="7">
    <source>
        <dbReference type="EMBL" id="AHH18618.1"/>
    </source>
</evidence>
<comment type="function">
    <text evidence="1">Could possibly oxidize fatty acids using specific components.</text>
</comment>
<evidence type="ECO:0000313" key="8">
    <source>
        <dbReference type="Proteomes" id="UP000019150"/>
    </source>
</evidence>
<dbReference type="PATRIC" id="fig|1415166.3.peg.3933"/>
<dbReference type="NCBIfam" id="NF006100">
    <property type="entry name" value="PRK08252.1"/>
    <property type="match status" value="1"/>
</dbReference>
<dbReference type="InterPro" id="IPR029045">
    <property type="entry name" value="ClpP/crotonase-like_dom_sf"/>
</dbReference>
<dbReference type="InterPro" id="IPR014748">
    <property type="entry name" value="Enoyl-CoA_hydra_C"/>
</dbReference>
<name>W5THZ3_9NOCA</name>
<keyword evidence="3" id="KW-0443">Lipid metabolism</keyword>
<dbReference type="Pfam" id="PF00378">
    <property type="entry name" value="ECH_1"/>
    <property type="match status" value="1"/>
</dbReference>
<reference evidence="7 8" key="1">
    <citation type="journal article" date="2014" name="Appl. Environ. Microbiol.">
        <title>Insights into the Microbial Degradation of Rubber and Gutta-Percha by Analysis of the Complete Genome of Nocardia nova SH22a.</title>
        <authorList>
            <person name="Luo Q."/>
            <person name="Hiessl S."/>
            <person name="Poehlein A."/>
            <person name="Daniel R."/>
            <person name="Steinbuchel A."/>
        </authorList>
    </citation>
    <scope>NUCLEOTIDE SEQUENCE [LARGE SCALE GENOMIC DNA]</scope>
    <source>
        <strain evidence="7">SH22a</strain>
    </source>
</reference>
<dbReference type="Gene3D" id="3.90.226.10">
    <property type="entry name" value="2-enoyl-CoA Hydratase, Chain A, domain 1"/>
    <property type="match status" value="1"/>
</dbReference>
<accession>W5THZ3</accession>
<keyword evidence="7" id="KW-0413">Isomerase</keyword>
<dbReference type="Gene3D" id="1.10.12.10">
    <property type="entry name" value="Lyase 2-enoyl-coa Hydratase, Chain A, domain 2"/>
    <property type="match status" value="1"/>
</dbReference>
<proteinExistence type="inferred from homology"/>
<dbReference type="GO" id="GO:0006631">
    <property type="term" value="P:fatty acid metabolic process"/>
    <property type="evidence" value="ECO:0007669"/>
    <property type="project" value="UniProtKB-KW"/>
</dbReference>
<dbReference type="EMBL" id="CP006850">
    <property type="protein sequence ID" value="AHH18618.1"/>
    <property type="molecule type" value="Genomic_DNA"/>
</dbReference>
<dbReference type="PANTHER" id="PTHR43802">
    <property type="entry name" value="ENOYL-COA HYDRATASE"/>
    <property type="match status" value="1"/>
</dbReference>
<dbReference type="PROSITE" id="PS00166">
    <property type="entry name" value="ENOYL_COA_HYDRATASE"/>
    <property type="match status" value="1"/>
</dbReference>
<evidence type="ECO:0000256" key="6">
    <source>
        <dbReference type="RuleBase" id="RU003707"/>
    </source>
</evidence>
<dbReference type="AlphaFoldDB" id="W5THZ3"/>
<evidence type="ECO:0000256" key="4">
    <source>
        <dbReference type="ARBA" id="ARBA00023709"/>
    </source>
</evidence>
<dbReference type="KEGG" id="nno:NONO_c38340"/>
<dbReference type="eggNOG" id="COG1024">
    <property type="taxonomic scope" value="Bacteria"/>
</dbReference>
<dbReference type="CDD" id="cd06558">
    <property type="entry name" value="crotonase-like"/>
    <property type="match status" value="1"/>
</dbReference>